<evidence type="ECO:0000313" key="7">
    <source>
        <dbReference type="EMBL" id="AWT59525.1"/>
    </source>
</evidence>
<accession>A0A2Z4ADQ1</accession>
<dbReference type="SUPFAM" id="SSF53187">
    <property type="entry name" value="Zn-dependent exopeptidases"/>
    <property type="match status" value="1"/>
</dbReference>
<proteinExistence type="inferred from homology"/>
<keyword evidence="5" id="KW-0862">Zinc</keyword>
<evidence type="ECO:0000313" key="8">
    <source>
        <dbReference type="Proteomes" id="UP000247465"/>
    </source>
</evidence>
<comment type="cofactor">
    <cofactor evidence="1">
        <name>Zn(2+)</name>
        <dbReference type="ChEBI" id="CHEBI:29105"/>
    </cofactor>
</comment>
<evidence type="ECO:0000256" key="3">
    <source>
        <dbReference type="ARBA" id="ARBA00022723"/>
    </source>
</evidence>
<dbReference type="Proteomes" id="UP000247465">
    <property type="component" value="Chromosome"/>
</dbReference>
<dbReference type="KEGG" id="mtar:DF168_00715"/>
<organism evidence="7 8">
    <name type="scientific">Candidatus Moanibacter tarae</name>
    <dbReference type="NCBI Taxonomy" id="2200854"/>
    <lineage>
        <taxon>Bacteria</taxon>
        <taxon>Pseudomonadati</taxon>
        <taxon>Verrucomicrobiota</taxon>
        <taxon>Opitutia</taxon>
        <taxon>Puniceicoccales</taxon>
        <taxon>Puniceicoccales incertae sedis</taxon>
        <taxon>Candidatus Moanibacter</taxon>
    </lineage>
</organism>
<reference evidence="7 8" key="1">
    <citation type="submission" date="2018-06" db="EMBL/GenBank/DDBJ databases">
        <title>Draft Genome Sequence of a Novel Marine Bacterium Related to the Verrucomicrobia.</title>
        <authorList>
            <person name="Vosseberg J."/>
            <person name="Martijn J."/>
            <person name="Ettema T.J.G."/>
        </authorList>
    </citation>
    <scope>NUCLEOTIDE SEQUENCE [LARGE SCALE GENOMIC DNA]</scope>
    <source>
        <strain evidence="7">TARA_B100001123</strain>
    </source>
</reference>
<dbReference type="Gene3D" id="1.10.150.900">
    <property type="match status" value="1"/>
</dbReference>
<evidence type="ECO:0000256" key="4">
    <source>
        <dbReference type="ARBA" id="ARBA00022801"/>
    </source>
</evidence>
<evidence type="ECO:0000256" key="1">
    <source>
        <dbReference type="ARBA" id="ARBA00001947"/>
    </source>
</evidence>
<dbReference type="InterPro" id="IPR036264">
    <property type="entry name" value="Bact_exopeptidase_dim_dom"/>
</dbReference>
<dbReference type="Pfam" id="PF01546">
    <property type="entry name" value="Peptidase_M20"/>
    <property type="match status" value="1"/>
</dbReference>
<dbReference type="PANTHER" id="PTHR43808:SF8">
    <property type="entry name" value="PEPTIDASE M20 DIMERISATION DOMAIN-CONTAINING PROTEIN"/>
    <property type="match status" value="1"/>
</dbReference>
<dbReference type="PANTHER" id="PTHR43808">
    <property type="entry name" value="ACETYLORNITHINE DEACETYLASE"/>
    <property type="match status" value="1"/>
</dbReference>
<dbReference type="GO" id="GO:0009014">
    <property type="term" value="F:succinyl-diaminopimelate desuccinylase activity"/>
    <property type="evidence" value="ECO:0007669"/>
    <property type="project" value="UniProtKB-EC"/>
</dbReference>
<dbReference type="Pfam" id="PF07687">
    <property type="entry name" value="M20_dimer"/>
    <property type="match status" value="1"/>
</dbReference>
<dbReference type="Gene3D" id="3.40.630.10">
    <property type="entry name" value="Zn peptidases"/>
    <property type="match status" value="1"/>
</dbReference>
<keyword evidence="4 7" id="KW-0378">Hydrolase</keyword>
<dbReference type="AlphaFoldDB" id="A0A2Z4ADQ1"/>
<name>A0A2Z4ADQ1_9BACT</name>
<feature type="domain" description="Peptidase M20 dimerisation" evidence="6">
    <location>
        <begin position="194"/>
        <end position="338"/>
    </location>
</feature>
<evidence type="ECO:0000259" key="6">
    <source>
        <dbReference type="Pfam" id="PF07687"/>
    </source>
</evidence>
<sequence length="454" mass="49589">MEIVNKVEWNAVREEVTNHLQELIRIDTTNPPGNEIRCADYIAGVLQSEGIEYKVTESTPGRGNVTARLEGGCKAPLMLLGHTDVVAAESEKWTHPPFSGELVEGVVWGRGALDMKNMVAAELMVFLLFRRLGLSLNRDLIYAATADEEAGKGNHGIGWLLDNFPDQVEAPYVLTEGGGNERRIGNTSFFTIQTGQKGICRFRLHARGRPGHGSVPHRDNAVVKLSRVVAALGQTILPIHPSPTLKAYIEGIAEHQNVEAAERLRAILDSEKSEKALSQAPLPETEIASLNSLLRNTVSPTIIAAGTKINVIPGDAVAWVDGRLAPGQTEESFFEEIYPFLGKDVFVEVDQYSPPIEAEIGSALYETIVSVMGEHVPEARIIPSIMTGGTDAKHIIPRKPETQVLGFMPLREMSGKDEEANLIHGHNERISVENLLFATKVLFDVVKSFCGVAK</sequence>
<dbReference type="SUPFAM" id="SSF55031">
    <property type="entry name" value="Bacterial exopeptidase dimerisation domain"/>
    <property type="match status" value="1"/>
</dbReference>
<dbReference type="InterPro" id="IPR050072">
    <property type="entry name" value="Peptidase_M20A"/>
</dbReference>
<dbReference type="InterPro" id="IPR011650">
    <property type="entry name" value="Peptidase_M20_dimer"/>
</dbReference>
<dbReference type="EC" id="3.5.1.18" evidence="7"/>
<evidence type="ECO:0000256" key="2">
    <source>
        <dbReference type="ARBA" id="ARBA00006247"/>
    </source>
</evidence>
<protein>
    <submittedName>
        <fullName evidence="7">Putative succinyl-diaminopimelate desuccinylase</fullName>
        <ecNumber evidence="7">3.5.1.18</ecNumber>
    </submittedName>
</protein>
<dbReference type="Gene3D" id="3.30.70.360">
    <property type="match status" value="1"/>
</dbReference>
<dbReference type="PROSITE" id="PS00758">
    <property type="entry name" value="ARGE_DAPE_CPG2_1"/>
    <property type="match status" value="1"/>
</dbReference>
<dbReference type="EMBL" id="CP029803">
    <property type="protein sequence ID" value="AWT59525.1"/>
    <property type="molecule type" value="Genomic_DNA"/>
</dbReference>
<gene>
    <name evidence="7" type="primary">dapE_1</name>
    <name evidence="7" type="ORF">DF168_00715</name>
</gene>
<keyword evidence="3" id="KW-0479">Metal-binding</keyword>
<dbReference type="GO" id="GO:0046872">
    <property type="term" value="F:metal ion binding"/>
    <property type="evidence" value="ECO:0007669"/>
    <property type="project" value="UniProtKB-KW"/>
</dbReference>
<dbReference type="InterPro" id="IPR002933">
    <property type="entry name" value="Peptidase_M20"/>
</dbReference>
<dbReference type="InterPro" id="IPR001261">
    <property type="entry name" value="ArgE/DapE_CS"/>
</dbReference>
<comment type="similarity">
    <text evidence="2">Belongs to the peptidase M20A family.</text>
</comment>
<evidence type="ECO:0000256" key="5">
    <source>
        <dbReference type="ARBA" id="ARBA00022833"/>
    </source>
</evidence>